<evidence type="ECO:0008006" key="4">
    <source>
        <dbReference type="Google" id="ProtNLM"/>
    </source>
</evidence>
<name>A0A2V5HE05_ASPV1</name>
<proteinExistence type="predicted"/>
<keyword evidence="1" id="KW-0732">Signal</keyword>
<evidence type="ECO:0000256" key="1">
    <source>
        <dbReference type="SAM" id="SignalP"/>
    </source>
</evidence>
<keyword evidence="3" id="KW-1185">Reference proteome</keyword>
<dbReference type="EMBL" id="KZ825109">
    <property type="protein sequence ID" value="PYI22579.1"/>
    <property type="molecule type" value="Genomic_DNA"/>
</dbReference>
<evidence type="ECO:0000313" key="3">
    <source>
        <dbReference type="Proteomes" id="UP000249829"/>
    </source>
</evidence>
<feature type="chain" id="PRO_5016053190" description="Secreted protein" evidence="1">
    <location>
        <begin position="18"/>
        <end position="89"/>
    </location>
</feature>
<organism evidence="2 3">
    <name type="scientific">Aspergillus violaceofuscus (strain CBS 115571)</name>
    <dbReference type="NCBI Taxonomy" id="1450538"/>
    <lineage>
        <taxon>Eukaryota</taxon>
        <taxon>Fungi</taxon>
        <taxon>Dikarya</taxon>
        <taxon>Ascomycota</taxon>
        <taxon>Pezizomycotina</taxon>
        <taxon>Eurotiomycetes</taxon>
        <taxon>Eurotiomycetidae</taxon>
        <taxon>Eurotiales</taxon>
        <taxon>Aspergillaceae</taxon>
        <taxon>Aspergillus</taxon>
    </lineage>
</organism>
<accession>A0A2V5HE05</accession>
<reference evidence="2 3" key="1">
    <citation type="submission" date="2018-02" db="EMBL/GenBank/DDBJ databases">
        <title>The genomes of Aspergillus section Nigri reveals drivers in fungal speciation.</title>
        <authorList>
            <consortium name="DOE Joint Genome Institute"/>
            <person name="Vesth T.C."/>
            <person name="Nybo J."/>
            <person name="Theobald S."/>
            <person name="Brandl J."/>
            <person name="Frisvad J.C."/>
            <person name="Nielsen K.F."/>
            <person name="Lyhne E.K."/>
            <person name="Kogle M.E."/>
            <person name="Kuo A."/>
            <person name="Riley R."/>
            <person name="Clum A."/>
            <person name="Nolan M."/>
            <person name="Lipzen A."/>
            <person name="Salamov A."/>
            <person name="Henrissat B."/>
            <person name="Wiebenga A."/>
            <person name="De vries R.P."/>
            <person name="Grigoriev I.V."/>
            <person name="Mortensen U.H."/>
            <person name="Andersen M.R."/>
            <person name="Baker S.E."/>
        </authorList>
    </citation>
    <scope>NUCLEOTIDE SEQUENCE [LARGE SCALE GENOMIC DNA]</scope>
    <source>
        <strain evidence="2 3">CBS 115571</strain>
    </source>
</reference>
<dbReference type="AlphaFoldDB" id="A0A2V5HE05"/>
<gene>
    <name evidence="2" type="ORF">BO99DRAFT_256622</name>
</gene>
<feature type="signal peptide" evidence="1">
    <location>
        <begin position="1"/>
        <end position="17"/>
    </location>
</feature>
<dbReference type="Proteomes" id="UP000249829">
    <property type="component" value="Unassembled WGS sequence"/>
</dbReference>
<protein>
    <recommendedName>
        <fullName evidence="4">Secreted protein</fullName>
    </recommendedName>
</protein>
<evidence type="ECO:0000313" key="2">
    <source>
        <dbReference type="EMBL" id="PYI22579.1"/>
    </source>
</evidence>
<sequence>MGYFLVCLVFEIGKSTGLCGCVRGTVDLRCSFYVLAGESRSPAYPVPVPYHNRSIQRVRSIDQSPVESEIPSRYLQGVQTQPTAVTSHG</sequence>